<dbReference type="EMBL" id="BMAU01021129">
    <property type="protein sequence ID" value="GFX91403.1"/>
    <property type="molecule type" value="Genomic_DNA"/>
</dbReference>
<keyword evidence="2" id="KW-1185">Reference proteome</keyword>
<organism evidence="1 2">
    <name type="scientific">Trichonephila clavipes</name>
    <name type="common">Golden silk orbweaver</name>
    <name type="synonym">Nephila clavipes</name>
    <dbReference type="NCBI Taxonomy" id="2585209"/>
    <lineage>
        <taxon>Eukaryota</taxon>
        <taxon>Metazoa</taxon>
        <taxon>Ecdysozoa</taxon>
        <taxon>Arthropoda</taxon>
        <taxon>Chelicerata</taxon>
        <taxon>Arachnida</taxon>
        <taxon>Araneae</taxon>
        <taxon>Araneomorphae</taxon>
        <taxon>Entelegynae</taxon>
        <taxon>Araneoidea</taxon>
        <taxon>Nephilidae</taxon>
        <taxon>Trichonephila</taxon>
    </lineage>
</organism>
<sequence>MSQDMLKNINASMPDCIASRIRAGGVQQERNAINNVQFSDKSTEDFPVICYTDGSKIDGRVGFAFVVFRSGV</sequence>
<proteinExistence type="predicted"/>
<reference evidence="1" key="1">
    <citation type="submission" date="2020-08" db="EMBL/GenBank/DDBJ databases">
        <title>Multicomponent nature underlies the extraordinary mechanical properties of spider dragline silk.</title>
        <authorList>
            <person name="Kono N."/>
            <person name="Nakamura H."/>
            <person name="Mori M."/>
            <person name="Yoshida Y."/>
            <person name="Ohtoshi R."/>
            <person name="Malay A.D."/>
            <person name="Moran D.A.P."/>
            <person name="Tomita M."/>
            <person name="Numata K."/>
            <person name="Arakawa K."/>
        </authorList>
    </citation>
    <scope>NUCLEOTIDE SEQUENCE</scope>
</reference>
<evidence type="ECO:0000313" key="2">
    <source>
        <dbReference type="Proteomes" id="UP000887159"/>
    </source>
</evidence>
<protein>
    <submittedName>
        <fullName evidence="1">Uncharacterized protein</fullName>
    </submittedName>
</protein>
<accession>A0A8X6RAF8</accession>
<evidence type="ECO:0000313" key="1">
    <source>
        <dbReference type="EMBL" id="GFX91403.1"/>
    </source>
</evidence>
<dbReference type="Proteomes" id="UP000887159">
    <property type="component" value="Unassembled WGS sequence"/>
</dbReference>
<dbReference type="AlphaFoldDB" id="A0A8X6RAF8"/>
<gene>
    <name evidence="1" type="ORF">TNCV_1934191</name>
</gene>
<name>A0A8X6RAF8_TRICX</name>
<comment type="caution">
    <text evidence="1">The sequence shown here is derived from an EMBL/GenBank/DDBJ whole genome shotgun (WGS) entry which is preliminary data.</text>
</comment>